<protein>
    <recommendedName>
        <fullName evidence="5">Lipoprotein</fullName>
    </recommendedName>
</protein>
<comment type="caution">
    <text evidence="3">The sequence shown here is derived from an EMBL/GenBank/DDBJ whole genome shotgun (WGS) entry which is preliminary data.</text>
</comment>
<keyword evidence="2" id="KW-0732">Signal</keyword>
<name>A0ABP9M1G6_9FLAO</name>
<dbReference type="RefSeq" id="WP_345201666.1">
    <property type="nucleotide sequence ID" value="NZ_BAABHX010000002.1"/>
</dbReference>
<dbReference type="Proteomes" id="UP001500353">
    <property type="component" value="Unassembled WGS sequence"/>
</dbReference>
<organism evidence="3 4">
    <name type="scientific">Chryseobacterium ginsengisoli</name>
    <dbReference type="NCBI Taxonomy" id="363853"/>
    <lineage>
        <taxon>Bacteria</taxon>
        <taxon>Pseudomonadati</taxon>
        <taxon>Bacteroidota</taxon>
        <taxon>Flavobacteriia</taxon>
        <taxon>Flavobacteriales</taxon>
        <taxon>Weeksellaceae</taxon>
        <taxon>Chryseobacterium group</taxon>
        <taxon>Chryseobacterium</taxon>
    </lineage>
</organism>
<sequence>MKKIKHLLSVIAVAFFLIIAYGSDDNNKNESDKSSALKDIETTKTSEIPLKTQLQNSIKGLEKGNDLTENVQSIDGIVIVLALYKSYHITITKGKESKNKEEKDLAKQLENKVSDSQVQNFPKLRAIYYKLMESKLWEHDISVTVGGKRNTILNLTAGYFAANKNIKDTQETLNEMLTSLRFKQINYRWYKGEDEYTYYKIDSPKDSEVVE</sequence>
<reference evidence="4" key="1">
    <citation type="journal article" date="2019" name="Int. J. Syst. Evol. Microbiol.">
        <title>The Global Catalogue of Microorganisms (GCM) 10K type strain sequencing project: providing services to taxonomists for standard genome sequencing and annotation.</title>
        <authorList>
            <consortium name="The Broad Institute Genomics Platform"/>
            <consortium name="The Broad Institute Genome Sequencing Center for Infectious Disease"/>
            <person name="Wu L."/>
            <person name="Ma J."/>
        </authorList>
    </citation>
    <scope>NUCLEOTIDE SEQUENCE [LARGE SCALE GENOMIC DNA]</scope>
    <source>
        <strain evidence="4">JCM 18019</strain>
    </source>
</reference>
<gene>
    <name evidence="3" type="ORF">GCM10023210_14530</name>
</gene>
<evidence type="ECO:0008006" key="5">
    <source>
        <dbReference type="Google" id="ProtNLM"/>
    </source>
</evidence>
<feature type="chain" id="PRO_5046966626" description="Lipoprotein" evidence="2">
    <location>
        <begin position="23"/>
        <end position="211"/>
    </location>
</feature>
<feature type="signal peptide" evidence="2">
    <location>
        <begin position="1"/>
        <end position="22"/>
    </location>
</feature>
<keyword evidence="4" id="KW-1185">Reference proteome</keyword>
<proteinExistence type="predicted"/>
<evidence type="ECO:0000313" key="4">
    <source>
        <dbReference type="Proteomes" id="UP001500353"/>
    </source>
</evidence>
<accession>A0ABP9M1G6</accession>
<evidence type="ECO:0000256" key="1">
    <source>
        <dbReference type="SAM" id="Coils"/>
    </source>
</evidence>
<keyword evidence="1" id="KW-0175">Coiled coil</keyword>
<evidence type="ECO:0000313" key="3">
    <source>
        <dbReference type="EMBL" id="GAA5089551.1"/>
    </source>
</evidence>
<feature type="coiled-coil region" evidence="1">
    <location>
        <begin position="92"/>
        <end position="119"/>
    </location>
</feature>
<evidence type="ECO:0000256" key="2">
    <source>
        <dbReference type="SAM" id="SignalP"/>
    </source>
</evidence>
<dbReference type="EMBL" id="BAABHX010000002">
    <property type="protein sequence ID" value="GAA5089551.1"/>
    <property type="molecule type" value="Genomic_DNA"/>
</dbReference>